<evidence type="ECO:0000259" key="5">
    <source>
        <dbReference type="PROSITE" id="PS50977"/>
    </source>
</evidence>
<keyword evidence="1" id="KW-0805">Transcription regulation</keyword>
<reference evidence="6" key="4">
    <citation type="submission" date="2024-05" db="EMBL/GenBank/DDBJ databases">
        <authorList>
            <person name="Sun Q."/>
            <person name="Zhou Y."/>
        </authorList>
    </citation>
    <scope>NUCLEOTIDE SEQUENCE</scope>
    <source>
        <strain evidence="6">CGMCC 1.15931</strain>
    </source>
</reference>
<dbReference type="Gene3D" id="1.10.357.10">
    <property type="entry name" value="Tetracycline Repressor, domain 2"/>
    <property type="match status" value="1"/>
</dbReference>
<feature type="domain" description="HTH tetR-type" evidence="5">
    <location>
        <begin position="7"/>
        <end position="67"/>
    </location>
</feature>
<dbReference type="EMBL" id="BMKG01000029">
    <property type="protein sequence ID" value="GGC21198.1"/>
    <property type="molecule type" value="Genomic_DNA"/>
</dbReference>
<feature type="DNA-binding region" description="H-T-H motif" evidence="4">
    <location>
        <begin position="30"/>
        <end position="49"/>
    </location>
</feature>
<dbReference type="InterPro" id="IPR009057">
    <property type="entry name" value="Homeodomain-like_sf"/>
</dbReference>
<evidence type="ECO:0000256" key="1">
    <source>
        <dbReference type="ARBA" id="ARBA00023015"/>
    </source>
</evidence>
<reference evidence="9" key="2">
    <citation type="journal article" date="2019" name="Int. J. Syst. Evol. Microbiol.">
        <title>The Global Catalogue of Microorganisms (GCM) 10K type strain sequencing project: providing services to taxonomists for standard genome sequencing and annotation.</title>
        <authorList>
            <consortium name="The Broad Institute Genomics Platform"/>
            <consortium name="The Broad Institute Genome Sequencing Center for Infectious Disease"/>
            <person name="Wu L."/>
            <person name="Ma J."/>
        </authorList>
    </citation>
    <scope>NUCLEOTIDE SEQUENCE [LARGE SCALE GENOMIC DNA]</scope>
    <source>
        <strain evidence="9">CGMCC 1.15931</strain>
    </source>
</reference>
<dbReference type="OrthoDB" id="5816932at2"/>
<accession>A0A6I3SZW8</accession>
<evidence type="ECO:0000313" key="6">
    <source>
        <dbReference type="EMBL" id="GGC21198.1"/>
    </source>
</evidence>
<evidence type="ECO:0000313" key="8">
    <source>
        <dbReference type="Proteomes" id="UP000430634"/>
    </source>
</evidence>
<protein>
    <submittedName>
        <fullName evidence="7">TetR family transcriptional regulator</fullName>
    </submittedName>
</protein>
<dbReference type="PANTHER" id="PTHR47506:SF1">
    <property type="entry name" value="HTH-TYPE TRANSCRIPTIONAL REGULATOR YJDC"/>
    <property type="match status" value="1"/>
</dbReference>
<dbReference type="Proteomes" id="UP000430634">
    <property type="component" value="Unassembled WGS sequence"/>
</dbReference>
<name>A0A6I3SZW8_9BURK</name>
<comment type="caution">
    <text evidence="7">The sequence shown here is derived from an EMBL/GenBank/DDBJ whole genome shotgun (WGS) entry which is preliminary data.</text>
</comment>
<dbReference type="Pfam" id="PF00440">
    <property type="entry name" value="TetR_N"/>
    <property type="match status" value="1"/>
</dbReference>
<dbReference type="PANTHER" id="PTHR47506">
    <property type="entry name" value="TRANSCRIPTIONAL REGULATORY PROTEIN"/>
    <property type="match status" value="1"/>
</dbReference>
<organism evidence="7 8">
    <name type="scientific">Pseudoduganella buxea</name>
    <dbReference type="NCBI Taxonomy" id="1949069"/>
    <lineage>
        <taxon>Bacteria</taxon>
        <taxon>Pseudomonadati</taxon>
        <taxon>Pseudomonadota</taxon>
        <taxon>Betaproteobacteria</taxon>
        <taxon>Burkholderiales</taxon>
        <taxon>Oxalobacteraceae</taxon>
        <taxon>Telluria group</taxon>
        <taxon>Pseudoduganella</taxon>
    </lineage>
</organism>
<dbReference type="InterPro" id="IPR001647">
    <property type="entry name" value="HTH_TetR"/>
</dbReference>
<evidence type="ECO:0000256" key="3">
    <source>
        <dbReference type="ARBA" id="ARBA00023163"/>
    </source>
</evidence>
<evidence type="ECO:0000256" key="4">
    <source>
        <dbReference type="PROSITE-ProRule" id="PRU00335"/>
    </source>
</evidence>
<dbReference type="Gene3D" id="1.10.10.60">
    <property type="entry name" value="Homeodomain-like"/>
    <property type="match status" value="1"/>
</dbReference>
<dbReference type="InterPro" id="IPR036271">
    <property type="entry name" value="Tet_transcr_reg_TetR-rel_C_sf"/>
</dbReference>
<gene>
    <name evidence="6" type="ORF">GCM10011572_48290</name>
    <name evidence="7" type="ORF">GM672_19300</name>
</gene>
<dbReference type="EMBL" id="WNKZ01000063">
    <property type="protein sequence ID" value="MTV54881.1"/>
    <property type="molecule type" value="Genomic_DNA"/>
</dbReference>
<proteinExistence type="predicted"/>
<dbReference type="PROSITE" id="PS50977">
    <property type="entry name" value="HTH_TETR_2"/>
    <property type="match status" value="1"/>
</dbReference>
<evidence type="ECO:0000313" key="7">
    <source>
        <dbReference type="EMBL" id="MTV54881.1"/>
    </source>
</evidence>
<dbReference type="AlphaFoldDB" id="A0A6I3SZW8"/>
<evidence type="ECO:0000313" key="9">
    <source>
        <dbReference type="Proteomes" id="UP000622638"/>
    </source>
</evidence>
<keyword evidence="9" id="KW-1185">Reference proteome</keyword>
<reference evidence="7 8" key="3">
    <citation type="submission" date="2019-11" db="EMBL/GenBank/DDBJ databases">
        <title>Type strains purchased from KCTC, JCM and DSMZ.</title>
        <authorList>
            <person name="Lu H."/>
        </authorList>
    </citation>
    <scope>NUCLEOTIDE SEQUENCE [LARGE SCALE GENOMIC DNA]</scope>
    <source>
        <strain evidence="7 8">KCTC 52429</strain>
    </source>
</reference>
<keyword evidence="2 4" id="KW-0238">DNA-binding</keyword>
<dbReference type="SUPFAM" id="SSF48498">
    <property type="entry name" value="Tetracyclin repressor-like, C-terminal domain"/>
    <property type="match status" value="1"/>
</dbReference>
<sequence>MNTRATNPDRHKKIEAAIVFFINKGFYATSMRDIANQANVSLLNLYTDFSGKQQLIAEVAELERLDLQPVTEAFECMAAPNVEELMAVLSFYRALNVQKDWAILTAECFADLARSSPLRPAFAATRRQLLEAFAAAIEQGATRGTLRPGADPRAIAQLLLDGVEAGALREAIMADQDEGLQVVSHSLLRCLLSA</sequence>
<dbReference type="GO" id="GO:0003677">
    <property type="term" value="F:DNA binding"/>
    <property type="evidence" value="ECO:0007669"/>
    <property type="project" value="UniProtKB-UniRule"/>
</dbReference>
<keyword evidence="3" id="KW-0804">Transcription</keyword>
<reference evidence="6" key="1">
    <citation type="journal article" date="2014" name="Int. J. Syst. Evol. Microbiol.">
        <title>Complete genome of a new Firmicutes species belonging to the dominant human colonic microbiota ('Ruminococcus bicirculans') reveals two chromosomes and a selective capacity to utilize plant glucans.</title>
        <authorList>
            <consortium name="NISC Comparative Sequencing Program"/>
            <person name="Wegmann U."/>
            <person name="Louis P."/>
            <person name="Goesmann A."/>
            <person name="Henrissat B."/>
            <person name="Duncan S.H."/>
            <person name="Flint H.J."/>
        </authorList>
    </citation>
    <scope>NUCLEOTIDE SEQUENCE</scope>
    <source>
        <strain evidence="6">CGMCC 1.15931</strain>
    </source>
</reference>
<dbReference type="Proteomes" id="UP000622638">
    <property type="component" value="Unassembled WGS sequence"/>
</dbReference>
<evidence type="ECO:0000256" key="2">
    <source>
        <dbReference type="ARBA" id="ARBA00023125"/>
    </source>
</evidence>
<dbReference type="RefSeq" id="WP_155472162.1">
    <property type="nucleotide sequence ID" value="NZ_BMKG01000029.1"/>
</dbReference>
<dbReference type="SUPFAM" id="SSF46689">
    <property type="entry name" value="Homeodomain-like"/>
    <property type="match status" value="1"/>
</dbReference>